<dbReference type="GO" id="GO:0051083">
    <property type="term" value="P:'de novo' cotranslational protein folding"/>
    <property type="evidence" value="ECO:0007669"/>
    <property type="project" value="TreeGrafter"/>
</dbReference>
<comment type="function">
    <text evidence="10 12">Involved in protein export. Acts as a chaperone by maintaining the newly synthesized protein in an open conformation. Functions as a peptidyl-prolyl cis-trans isomerase.</text>
</comment>
<dbReference type="PROSITE" id="PS50059">
    <property type="entry name" value="FKBP_PPIASE"/>
    <property type="match status" value="1"/>
</dbReference>
<dbReference type="InterPro" id="IPR008881">
    <property type="entry name" value="Trigger_fac_ribosome-bd_bac"/>
</dbReference>
<keyword evidence="6 12" id="KW-0697">Rotamase</keyword>
<evidence type="ECO:0000256" key="10">
    <source>
        <dbReference type="ARBA" id="ARBA00024849"/>
    </source>
</evidence>
<keyword evidence="9 12" id="KW-0131">Cell cycle</keyword>
<evidence type="ECO:0000256" key="7">
    <source>
        <dbReference type="ARBA" id="ARBA00023186"/>
    </source>
</evidence>
<evidence type="ECO:0000256" key="9">
    <source>
        <dbReference type="ARBA" id="ARBA00023306"/>
    </source>
</evidence>
<sequence>MQVVETEAQGLTRHFTVTVPAAEIDAKVQSRLESLSKTAKMPGFRPGKVPVTLLKKQYGSSVFSEVVQEAINEGSRQAINDNQLKPAMQPKVDLDPEGVGEGKDLEFKIDVELMPDVPEIELSTLELTRLVPVLDDARIDTAINGLARARREFKAPAEARPAKEGDRLTIDFKGRIDDELFDGGSGEGQQLVLGSGMMVPGFEDQLVGATVGEERKLTVTFPESYGAPAVAGKEAVFDVKVTAIEEPDGTEIDDAWAQKLGLEDLATLRKTMSDRMEEEYKGVARARMKRQLLDQLAEAATFPVPPGMVAMEFDSIWKQLQNEMAQSGQTFAEEGDESEAAAREEYGKIAERRVRLGLILADIGARNDVKVESNELQQAVLREAYRFPGQEKQVFEFYQKNPAAIEQLRAPIFEDKVVDLVFGKAKVEEKSLPIDELLKLDAAEENEDDAKA</sequence>
<dbReference type="InterPro" id="IPR036611">
    <property type="entry name" value="Trigger_fac_ribosome-bd_sf"/>
</dbReference>
<accession>A0A212QWG6</accession>
<dbReference type="Gene3D" id="3.30.70.1050">
    <property type="entry name" value="Trigger factor ribosome-binding domain"/>
    <property type="match status" value="1"/>
</dbReference>
<name>A0A212QWG6_9PROT</name>
<evidence type="ECO:0000313" key="16">
    <source>
        <dbReference type="EMBL" id="SNB64066.1"/>
    </source>
</evidence>
<comment type="domain">
    <text evidence="12">Consists of 3 domains; the N-terminus binds the ribosome, the middle domain has PPIase activity, while the C-terminus has intrinsic chaperone activity on its own.</text>
</comment>
<keyword evidence="7 12" id="KW-0143">Chaperone</keyword>
<evidence type="ECO:0000256" key="2">
    <source>
        <dbReference type="ARBA" id="ARBA00005464"/>
    </source>
</evidence>
<reference evidence="16 17" key="1">
    <citation type="submission" date="2017-06" db="EMBL/GenBank/DDBJ databases">
        <authorList>
            <person name="Kim H.J."/>
            <person name="Triplett B.A."/>
        </authorList>
    </citation>
    <scope>NUCLEOTIDE SEQUENCE [LARGE SCALE GENOMIC DNA]</scope>
    <source>
        <strain evidence="16 17">B29T1</strain>
    </source>
</reference>
<dbReference type="GO" id="GO:0051301">
    <property type="term" value="P:cell division"/>
    <property type="evidence" value="ECO:0007669"/>
    <property type="project" value="UniProtKB-KW"/>
</dbReference>
<dbReference type="InterPro" id="IPR037041">
    <property type="entry name" value="Trigger_fac_C_sf"/>
</dbReference>
<evidence type="ECO:0000256" key="4">
    <source>
        <dbReference type="ARBA" id="ARBA00016902"/>
    </source>
</evidence>
<dbReference type="GO" id="GO:0043335">
    <property type="term" value="P:protein unfolding"/>
    <property type="evidence" value="ECO:0007669"/>
    <property type="project" value="TreeGrafter"/>
</dbReference>
<proteinExistence type="inferred from homology"/>
<dbReference type="InterPro" id="IPR046357">
    <property type="entry name" value="PPIase_dom_sf"/>
</dbReference>
<dbReference type="PANTHER" id="PTHR30560">
    <property type="entry name" value="TRIGGER FACTOR CHAPERONE AND PEPTIDYL-PROLYL CIS/TRANS ISOMERASE"/>
    <property type="match status" value="1"/>
</dbReference>
<dbReference type="Proteomes" id="UP000197065">
    <property type="component" value="Unassembled WGS sequence"/>
</dbReference>
<evidence type="ECO:0000256" key="3">
    <source>
        <dbReference type="ARBA" id="ARBA00013194"/>
    </source>
</evidence>
<evidence type="ECO:0000313" key="17">
    <source>
        <dbReference type="Proteomes" id="UP000197065"/>
    </source>
</evidence>
<dbReference type="SUPFAM" id="SSF54534">
    <property type="entry name" value="FKBP-like"/>
    <property type="match status" value="1"/>
</dbReference>
<dbReference type="GO" id="GO:0003755">
    <property type="term" value="F:peptidyl-prolyl cis-trans isomerase activity"/>
    <property type="evidence" value="ECO:0007669"/>
    <property type="project" value="UniProtKB-UniRule"/>
</dbReference>
<organism evidence="16 17">
    <name type="scientific">Arboricoccus pini</name>
    <dbReference type="NCBI Taxonomy" id="1963835"/>
    <lineage>
        <taxon>Bacteria</taxon>
        <taxon>Pseudomonadati</taxon>
        <taxon>Pseudomonadota</taxon>
        <taxon>Alphaproteobacteria</taxon>
        <taxon>Geminicoccales</taxon>
        <taxon>Geminicoccaceae</taxon>
        <taxon>Arboricoccus</taxon>
    </lineage>
</organism>
<keyword evidence="12" id="KW-0963">Cytoplasm</keyword>
<dbReference type="Gene3D" id="1.10.3120.10">
    <property type="entry name" value="Trigger factor, C-terminal domain"/>
    <property type="match status" value="1"/>
</dbReference>
<keyword evidence="17" id="KW-1185">Reference proteome</keyword>
<dbReference type="GO" id="GO:0015031">
    <property type="term" value="P:protein transport"/>
    <property type="evidence" value="ECO:0007669"/>
    <property type="project" value="UniProtKB-UniRule"/>
</dbReference>
<dbReference type="InterPro" id="IPR001179">
    <property type="entry name" value="PPIase_FKBP_dom"/>
</dbReference>
<evidence type="ECO:0000259" key="15">
    <source>
        <dbReference type="PROSITE" id="PS50059"/>
    </source>
</evidence>
<evidence type="ECO:0000256" key="13">
    <source>
        <dbReference type="PROSITE-ProRule" id="PRU00277"/>
    </source>
</evidence>
<evidence type="ECO:0000256" key="5">
    <source>
        <dbReference type="ARBA" id="ARBA00022618"/>
    </source>
</evidence>
<dbReference type="PIRSF" id="PIRSF003095">
    <property type="entry name" value="Trigger_factor"/>
    <property type="match status" value="1"/>
</dbReference>
<comment type="similarity">
    <text evidence="2 12 14">Belongs to the FKBP-type PPIase family. Tig subfamily.</text>
</comment>
<dbReference type="GO" id="GO:0044183">
    <property type="term" value="F:protein folding chaperone"/>
    <property type="evidence" value="ECO:0007669"/>
    <property type="project" value="TreeGrafter"/>
</dbReference>
<dbReference type="GO" id="GO:0005737">
    <property type="term" value="C:cytoplasm"/>
    <property type="evidence" value="ECO:0007669"/>
    <property type="project" value="UniProtKB-SubCell"/>
</dbReference>
<dbReference type="AlphaFoldDB" id="A0A212QWG6"/>
<dbReference type="PANTHER" id="PTHR30560:SF3">
    <property type="entry name" value="TRIGGER FACTOR-LIKE PROTEIN TIG, CHLOROPLASTIC"/>
    <property type="match status" value="1"/>
</dbReference>
<dbReference type="HAMAP" id="MF_00303">
    <property type="entry name" value="Trigger_factor_Tig"/>
    <property type="match status" value="1"/>
</dbReference>
<evidence type="ECO:0000256" key="1">
    <source>
        <dbReference type="ARBA" id="ARBA00000971"/>
    </source>
</evidence>
<gene>
    <name evidence="12" type="primary">tig</name>
    <name evidence="16" type="ORF">SAMN07250955_10427</name>
</gene>
<dbReference type="SUPFAM" id="SSF102735">
    <property type="entry name" value="Trigger factor ribosome-binding domain"/>
    <property type="match status" value="1"/>
</dbReference>
<dbReference type="InterPro" id="IPR027304">
    <property type="entry name" value="Trigger_fact/SurA_dom_sf"/>
</dbReference>
<dbReference type="GO" id="GO:0043022">
    <property type="term" value="F:ribosome binding"/>
    <property type="evidence" value="ECO:0007669"/>
    <property type="project" value="TreeGrafter"/>
</dbReference>
<evidence type="ECO:0000256" key="8">
    <source>
        <dbReference type="ARBA" id="ARBA00023235"/>
    </source>
</evidence>
<evidence type="ECO:0000256" key="6">
    <source>
        <dbReference type="ARBA" id="ARBA00023110"/>
    </source>
</evidence>
<comment type="subcellular location">
    <subcellularLocation>
        <location evidence="12">Cytoplasm</location>
    </subcellularLocation>
    <text evidence="12">About half TF is bound to the ribosome near the polypeptide exit tunnel while the other half is free in the cytoplasm.</text>
</comment>
<dbReference type="Pfam" id="PF05697">
    <property type="entry name" value="Trigger_N"/>
    <property type="match status" value="1"/>
</dbReference>
<dbReference type="EMBL" id="FYEH01000004">
    <property type="protein sequence ID" value="SNB64066.1"/>
    <property type="molecule type" value="Genomic_DNA"/>
</dbReference>
<dbReference type="Pfam" id="PF05698">
    <property type="entry name" value="Trigger_C"/>
    <property type="match status" value="1"/>
</dbReference>
<dbReference type="OrthoDB" id="9767721at2"/>
<keyword evidence="5 12" id="KW-0132">Cell division</keyword>
<dbReference type="SUPFAM" id="SSF109998">
    <property type="entry name" value="Triger factor/SurA peptide-binding domain-like"/>
    <property type="match status" value="1"/>
</dbReference>
<dbReference type="Pfam" id="PF00254">
    <property type="entry name" value="FKBP_C"/>
    <property type="match status" value="1"/>
</dbReference>
<evidence type="ECO:0000256" key="12">
    <source>
        <dbReference type="HAMAP-Rule" id="MF_00303"/>
    </source>
</evidence>
<protein>
    <recommendedName>
        <fullName evidence="4 12">Trigger factor</fullName>
        <shortName evidence="12">TF</shortName>
        <ecNumber evidence="3 12">5.2.1.8</ecNumber>
    </recommendedName>
    <alternativeName>
        <fullName evidence="11 12">PPIase</fullName>
    </alternativeName>
</protein>
<comment type="catalytic activity">
    <reaction evidence="1 12 13">
        <text>[protein]-peptidylproline (omega=180) = [protein]-peptidylproline (omega=0)</text>
        <dbReference type="Rhea" id="RHEA:16237"/>
        <dbReference type="Rhea" id="RHEA-COMP:10747"/>
        <dbReference type="Rhea" id="RHEA-COMP:10748"/>
        <dbReference type="ChEBI" id="CHEBI:83833"/>
        <dbReference type="ChEBI" id="CHEBI:83834"/>
        <dbReference type="EC" id="5.2.1.8"/>
    </reaction>
</comment>
<dbReference type="FunFam" id="3.10.50.40:FF:000001">
    <property type="entry name" value="Trigger factor"/>
    <property type="match status" value="1"/>
</dbReference>
<evidence type="ECO:0000256" key="14">
    <source>
        <dbReference type="RuleBase" id="RU003914"/>
    </source>
</evidence>
<keyword evidence="8 12" id="KW-0413">Isomerase</keyword>
<dbReference type="RefSeq" id="WP_088560911.1">
    <property type="nucleotide sequence ID" value="NZ_FYEH01000004.1"/>
</dbReference>
<dbReference type="NCBIfam" id="TIGR00115">
    <property type="entry name" value="tig"/>
    <property type="match status" value="1"/>
</dbReference>
<dbReference type="Gene3D" id="3.10.50.40">
    <property type="match status" value="1"/>
</dbReference>
<dbReference type="EC" id="5.2.1.8" evidence="3 12"/>
<feature type="domain" description="PPIase FKBP-type" evidence="15">
    <location>
        <begin position="165"/>
        <end position="245"/>
    </location>
</feature>
<dbReference type="InterPro" id="IPR005215">
    <property type="entry name" value="Trig_fac"/>
</dbReference>
<dbReference type="InterPro" id="IPR008880">
    <property type="entry name" value="Trigger_fac_C"/>
</dbReference>
<evidence type="ECO:0000256" key="11">
    <source>
        <dbReference type="ARBA" id="ARBA00029986"/>
    </source>
</evidence>